<dbReference type="PROSITE" id="PS50011">
    <property type="entry name" value="PROTEIN_KINASE_DOM"/>
    <property type="match status" value="1"/>
</dbReference>
<dbReference type="InterPro" id="IPR017441">
    <property type="entry name" value="Protein_kinase_ATP_BS"/>
</dbReference>
<feature type="compositionally biased region" description="Low complexity" evidence="17">
    <location>
        <begin position="534"/>
        <end position="550"/>
    </location>
</feature>
<reference evidence="19 20" key="1">
    <citation type="journal article" date="2024" name="Nat. Commun.">
        <title>Phylogenomics reveals the evolutionary origins of lichenization in chlorophyte algae.</title>
        <authorList>
            <person name="Puginier C."/>
            <person name="Libourel C."/>
            <person name="Otte J."/>
            <person name="Skaloud P."/>
            <person name="Haon M."/>
            <person name="Grisel S."/>
            <person name="Petersen M."/>
            <person name="Berrin J.G."/>
            <person name="Delaux P.M."/>
            <person name="Dal Grande F."/>
            <person name="Keller J."/>
        </authorList>
    </citation>
    <scope>NUCLEOTIDE SEQUENCE [LARGE SCALE GENOMIC DNA]</scope>
    <source>
        <strain evidence="19 20">SAG 245.80</strain>
    </source>
</reference>
<accession>A0AAW1QM26</accession>
<keyword evidence="11" id="KW-0539">Nucleus</keyword>
<evidence type="ECO:0000256" key="1">
    <source>
        <dbReference type="ARBA" id="ARBA00004123"/>
    </source>
</evidence>
<evidence type="ECO:0000256" key="9">
    <source>
        <dbReference type="ARBA" id="ARBA00022777"/>
    </source>
</evidence>
<dbReference type="SUPFAM" id="SSF56112">
    <property type="entry name" value="Protein kinase-like (PK-like)"/>
    <property type="match status" value="1"/>
</dbReference>
<keyword evidence="9" id="KW-0418">Kinase</keyword>
<evidence type="ECO:0000256" key="2">
    <source>
        <dbReference type="ARBA" id="ARBA00006485"/>
    </source>
</evidence>
<comment type="subcellular location">
    <subcellularLocation>
        <location evidence="1">Nucleus</location>
    </subcellularLocation>
</comment>
<evidence type="ECO:0000256" key="3">
    <source>
        <dbReference type="ARBA" id="ARBA00012409"/>
    </source>
</evidence>
<evidence type="ECO:0000256" key="14">
    <source>
        <dbReference type="ARBA" id="ARBA00048367"/>
    </source>
</evidence>
<sequence length="677" mass="70396">MAGVRGGAATDRHLPHVSLQSLLAPAQGAAPPTPPAAAQQLVPAYVMKLFDVVGKIGEGTYGVVYLARSRGPHPCLLAVKTFKPGKEGDGVSPTAIREIMLLRELRHAHIVRLDSVHICRQDTCLSLAFEYAEHDLYEDASLSLAFEYAKHDLYEMDPSLSLAFEYAEHDLYEMVRHHRTGHGLEAYTLKSLMAQLLAGLAHLHAGWIMHRDLKPSNVLVMGDGPQQGRVKLADMGLARIFAAPLRPLSDNGVVVTIWYRAPELLLGARHYTPAADVWAAGCILAELLALRPLFQGDERKQPGTAFQAGQCDKIFRVLGLPSAATWPELEHLPHWRQNTEDVRSLKPEHPPAPRLPEYLAEHSAASPAGSATQAIRRGSAAMALLEEMLQYNPAQRITPAQALQHPYFKEEPLPGPNAFVQHGRQVAHYPRRTRYAPANAPPAAPPAPGGGSCDVPGAPGASSAPGPPGMGPTGASGRPTLRHATPQGVVRHTTPAPLAKAAAPVAAAKPAGVPAAAPPATKTEQAAPPPSQPAPVAAAPPSSAAAASQPAAQAAPSADCVPLGSTLVGGSCAAFVGAFKDRADSLAGASDAALRSAVHAATAPDASCCSDATAFVNGGCVCDSGVATFAAYYNLNANALAVIAKAAQMACPNSRVVNPCTGPAPPADASALAAVAG</sequence>
<evidence type="ECO:0000259" key="18">
    <source>
        <dbReference type="PROSITE" id="PS50011"/>
    </source>
</evidence>
<dbReference type="GO" id="GO:0005524">
    <property type="term" value="F:ATP binding"/>
    <property type="evidence" value="ECO:0007669"/>
    <property type="project" value="UniProtKB-UniRule"/>
</dbReference>
<keyword evidence="6" id="KW-0808">Transferase</keyword>
<dbReference type="AlphaFoldDB" id="A0AAW1QM26"/>
<keyword evidence="8 16" id="KW-0547">Nucleotide-binding</keyword>
<dbReference type="FunFam" id="1.10.510.10:FF:000408">
    <property type="entry name" value="Serine/threonine-protein kinase SSN3"/>
    <property type="match status" value="1"/>
</dbReference>
<name>A0AAW1QM26_9CHLO</name>
<comment type="catalytic activity">
    <reaction evidence="14">
        <text>L-seryl-[protein] + ATP = O-phospho-L-seryl-[protein] + ADP + H(+)</text>
        <dbReference type="Rhea" id="RHEA:17989"/>
        <dbReference type="Rhea" id="RHEA-COMP:9863"/>
        <dbReference type="Rhea" id="RHEA-COMP:11604"/>
        <dbReference type="ChEBI" id="CHEBI:15378"/>
        <dbReference type="ChEBI" id="CHEBI:29999"/>
        <dbReference type="ChEBI" id="CHEBI:30616"/>
        <dbReference type="ChEBI" id="CHEBI:83421"/>
        <dbReference type="ChEBI" id="CHEBI:456216"/>
        <dbReference type="EC" id="2.7.11.22"/>
    </reaction>
</comment>
<keyword evidence="10 16" id="KW-0067">ATP-binding</keyword>
<dbReference type="Gene3D" id="3.30.200.20">
    <property type="entry name" value="Phosphorylase Kinase, domain 1"/>
    <property type="match status" value="1"/>
</dbReference>
<dbReference type="PROSITE" id="PS00108">
    <property type="entry name" value="PROTEIN_KINASE_ST"/>
    <property type="match status" value="1"/>
</dbReference>
<comment type="catalytic activity">
    <reaction evidence="13">
        <text>L-threonyl-[protein] + ATP = O-phospho-L-threonyl-[protein] + ADP + H(+)</text>
        <dbReference type="Rhea" id="RHEA:46608"/>
        <dbReference type="Rhea" id="RHEA-COMP:11060"/>
        <dbReference type="Rhea" id="RHEA-COMP:11605"/>
        <dbReference type="ChEBI" id="CHEBI:15378"/>
        <dbReference type="ChEBI" id="CHEBI:30013"/>
        <dbReference type="ChEBI" id="CHEBI:30616"/>
        <dbReference type="ChEBI" id="CHEBI:61977"/>
        <dbReference type="ChEBI" id="CHEBI:456216"/>
        <dbReference type="EC" id="2.7.11.22"/>
    </reaction>
</comment>
<dbReference type="Proteomes" id="UP001445335">
    <property type="component" value="Unassembled WGS sequence"/>
</dbReference>
<keyword evidence="7" id="KW-0479">Metal-binding</keyword>
<evidence type="ECO:0000313" key="19">
    <source>
        <dbReference type="EMBL" id="KAK9822475.1"/>
    </source>
</evidence>
<dbReference type="SMART" id="SM00220">
    <property type="entry name" value="S_TKc"/>
    <property type="match status" value="1"/>
</dbReference>
<comment type="catalytic activity">
    <reaction evidence="15">
        <text>[DNA-directed RNA polymerase] + ATP = phospho-[DNA-directed RNA polymerase] + ADP + H(+)</text>
        <dbReference type="Rhea" id="RHEA:10216"/>
        <dbReference type="Rhea" id="RHEA-COMP:11321"/>
        <dbReference type="Rhea" id="RHEA-COMP:11322"/>
        <dbReference type="ChEBI" id="CHEBI:15378"/>
        <dbReference type="ChEBI" id="CHEBI:30616"/>
        <dbReference type="ChEBI" id="CHEBI:43176"/>
        <dbReference type="ChEBI" id="CHEBI:68546"/>
        <dbReference type="ChEBI" id="CHEBI:456216"/>
        <dbReference type="EC" id="2.7.11.23"/>
    </reaction>
</comment>
<dbReference type="Gene3D" id="1.10.510.10">
    <property type="entry name" value="Transferase(Phosphotransferase) domain 1"/>
    <property type="match status" value="1"/>
</dbReference>
<feature type="region of interest" description="Disordered" evidence="17">
    <location>
        <begin position="435"/>
        <end position="483"/>
    </location>
</feature>
<comment type="similarity">
    <text evidence="2">Belongs to the protein kinase superfamily. CMGC Ser/Thr protein kinase family. CDC2/CDKX subfamily.</text>
</comment>
<dbReference type="GO" id="GO:0008353">
    <property type="term" value="F:RNA polymerase II CTD heptapeptide repeat kinase activity"/>
    <property type="evidence" value="ECO:0007669"/>
    <property type="project" value="UniProtKB-EC"/>
</dbReference>
<feature type="region of interest" description="Disordered" evidence="17">
    <location>
        <begin position="512"/>
        <end position="550"/>
    </location>
</feature>
<keyword evidence="5" id="KW-0723">Serine/threonine-protein kinase</keyword>
<feature type="compositionally biased region" description="Pro residues" evidence="17">
    <location>
        <begin position="439"/>
        <end position="448"/>
    </location>
</feature>
<evidence type="ECO:0000256" key="11">
    <source>
        <dbReference type="ARBA" id="ARBA00023242"/>
    </source>
</evidence>
<proteinExistence type="inferred from homology"/>
<feature type="binding site" evidence="16">
    <location>
        <position position="80"/>
    </location>
    <ligand>
        <name>ATP</name>
        <dbReference type="ChEBI" id="CHEBI:30616"/>
    </ligand>
</feature>
<dbReference type="EC" id="2.7.11.23" evidence="3"/>
<evidence type="ECO:0000256" key="5">
    <source>
        <dbReference type="ARBA" id="ARBA00022527"/>
    </source>
</evidence>
<evidence type="ECO:0000256" key="17">
    <source>
        <dbReference type="SAM" id="MobiDB-lite"/>
    </source>
</evidence>
<dbReference type="GO" id="GO:0046872">
    <property type="term" value="F:metal ion binding"/>
    <property type="evidence" value="ECO:0007669"/>
    <property type="project" value="UniProtKB-KW"/>
</dbReference>
<evidence type="ECO:0000256" key="10">
    <source>
        <dbReference type="ARBA" id="ARBA00022840"/>
    </source>
</evidence>
<feature type="domain" description="Protein kinase" evidence="18">
    <location>
        <begin position="50"/>
        <end position="408"/>
    </location>
</feature>
<dbReference type="EC" id="2.7.11.22" evidence="4"/>
<evidence type="ECO:0000256" key="13">
    <source>
        <dbReference type="ARBA" id="ARBA00047811"/>
    </source>
</evidence>
<evidence type="ECO:0000256" key="15">
    <source>
        <dbReference type="ARBA" id="ARBA00049280"/>
    </source>
</evidence>
<dbReference type="PANTHER" id="PTHR24056">
    <property type="entry name" value="CELL DIVISION PROTEIN KINASE"/>
    <property type="match status" value="1"/>
</dbReference>
<dbReference type="InterPro" id="IPR050108">
    <property type="entry name" value="CDK"/>
</dbReference>
<evidence type="ECO:0000256" key="8">
    <source>
        <dbReference type="ARBA" id="ARBA00022741"/>
    </source>
</evidence>
<evidence type="ECO:0000256" key="4">
    <source>
        <dbReference type="ARBA" id="ARBA00012425"/>
    </source>
</evidence>
<dbReference type="Pfam" id="PF00069">
    <property type="entry name" value="Pkinase"/>
    <property type="match status" value="2"/>
</dbReference>
<dbReference type="InterPro" id="IPR008271">
    <property type="entry name" value="Ser/Thr_kinase_AS"/>
</dbReference>
<evidence type="ECO:0000256" key="12">
    <source>
        <dbReference type="ARBA" id="ARBA00041823"/>
    </source>
</evidence>
<evidence type="ECO:0000313" key="20">
    <source>
        <dbReference type="Proteomes" id="UP001445335"/>
    </source>
</evidence>
<gene>
    <name evidence="19" type="ORF">WJX81_008266</name>
</gene>
<evidence type="ECO:0000256" key="6">
    <source>
        <dbReference type="ARBA" id="ARBA00022679"/>
    </source>
</evidence>
<dbReference type="InterPro" id="IPR000719">
    <property type="entry name" value="Prot_kinase_dom"/>
</dbReference>
<dbReference type="PANTHER" id="PTHR24056:SF495">
    <property type="entry name" value="CYCLIN-DEPENDENT KINASE 8-RELATED"/>
    <property type="match status" value="1"/>
</dbReference>
<keyword evidence="20" id="KW-1185">Reference proteome</keyword>
<dbReference type="GO" id="GO:0004693">
    <property type="term" value="F:cyclin-dependent protein serine/threonine kinase activity"/>
    <property type="evidence" value="ECO:0007669"/>
    <property type="project" value="UniProtKB-EC"/>
</dbReference>
<dbReference type="EMBL" id="JALJOU010000087">
    <property type="protein sequence ID" value="KAK9822475.1"/>
    <property type="molecule type" value="Genomic_DNA"/>
</dbReference>
<dbReference type="InterPro" id="IPR011009">
    <property type="entry name" value="Kinase-like_dom_sf"/>
</dbReference>
<evidence type="ECO:0000256" key="7">
    <source>
        <dbReference type="ARBA" id="ARBA00022723"/>
    </source>
</evidence>
<dbReference type="GO" id="GO:0016592">
    <property type="term" value="C:mediator complex"/>
    <property type="evidence" value="ECO:0007669"/>
    <property type="project" value="TreeGrafter"/>
</dbReference>
<dbReference type="PROSITE" id="PS00107">
    <property type="entry name" value="PROTEIN_KINASE_ATP"/>
    <property type="match status" value="1"/>
</dbReference>
<protein>
    <recommendedName>
        <fullName evidence="12">Cyclin-dependent kinase 8</fullName>
        <ecNumber evidence="4">2.7.11.22</ecNumber>
        <ecNumber evidence="3">2.7.11.23</ecNumber>
    </recommendedName>
</protein>
<organism evidence="19 20">
    <name type="scientific">Elliptochloris bilobata</name>
    <dbReference type="NCBI Taxonomy" id="381761"/>
    <lineage>
        <taxon>Eukaryota</taxon>
        <taxon>Viridiplantae</taxon>
        <taxon>Chlorophyta</taxon>
        <taxon>core chlorophytes</taxon>
        <taxon>Trebouxiophyceae</taxon>
        <taxon>Trebouxiophyceae incertae sedis</taxon>
        <taxon>Elliptochloris clade</taxon>
        <taxon>Elliptochloris</taxon>
    </lineage>
</organism>
<comment type="caution">
    <text evidence="19">The sequence shown here is derived from an EMBL/GenBank/DDBJ whole genome shotgun (WGS) entry which is preliminary data.</text>
</comment>
<evidence type="ECO:0000256" key="16">
    <source>
        <dbReference type="PROSITE-ProRule" id="PRU10141"/>
    </source>
</evidence>
<feature type="compositionally biased region" description="Low complexity" evidence="17">
    <location>
        <begin position="512"/>
        <end position="526"/>
    </location>
</feature>